<dbReference type="PROSITE" id="PS00134">
    <property type="entry name" value="TRYPSIN_HIS"/>
    <property type="match status" value="3"/>
</dbReference>
<feature type="transmembrane region" description="Helical" evidence="7">
    <location>
        <begin position="9"/>
        <end position="29"/>
    </location>
</feature>
<keyword evidence="7" id="KW-0472">Membrane</keyword>
<feature type="disulfide bond" evidence="5">
    <location>
        <begin position="1027"/>
        <end position="1039"/>
    </location>
</feature>
<evidence type="ECO:0000256" key="6">
    <source>
        <dbReference type="PROSITE-ProRule" id="PRU00302"/>
    </source>
</evidence>
<keyword evidence="11" id="KW-1185">Reference proteome</keyword>
<evidence type="ECO:0000256" key="3">
    <source>
        <dbReference type="ARBA" id="ARBA00067663"/>
    </source>
</evidence>
<feature type="disulfide bond" evidence="5">
    <location>
        <begin position="455"/>
        <end position="467"/>
    </location>
</feature>
<sequence>MNHFYKHNIIYFGIWSILIKSVWVGAAGADSAQNENKCQLPENDLHLAARLHPQNETVPLGSWINNLETVHLECSEDYRLPINGTFTCQDGEWTPALPTCAQYCDDQSLLGLSTFHVCINNGIVVRQCQRIEPNAAVIFRCNIGYEGLDDNLQPMQCTSAGNFNGKRPTCNVECGVLRPSTQSRLDSGALTEQSELPWQVAVYQKPDNITYKLICGGSIISPSVIITAAHCFWDVATEQKMPLNFFQVAAGKYYRDYDMAKDPTAQISDVAEVVFSSSFQYDKNNFHKDIAILKLKTPFTFNENISAVCLNFRTDGNTYVPNDWIGSVVGYGDTENGALQSIPMRSVSYHSCQLSRKYVNLAGDKFCLQNEGEVNVCRGDSGGGFVMQNSVTKRYELVGIISFSPFLNHECAPEGIVTATNINYLGSEMIQKLEQFKQEDEAFFQESVKTAQQQCGTSQWDCNNGQCIPENARCDGMADCQDGSDETAENCIQGYATCHARGFKCAYGACVADGYRCNGRKDCADNSDELVCDDKKLDKLQGNCGSDTDFECSESKECISKGNMCNGIKDCTDGSDETLQLCVGFDCPDGAFHCGYGACTSGTAKCNGVRDCADGSDEAWELCGYPRPVNKATSSLSDTRDENKCQLPENYPHLVARLHPQNETIPLGAWVGNYEIVHLECSNGYRIMTDDSLNCQNGKWTAAFPTCAEYCDGLSLLGLSTFYVCINNFMAARQCTRVQPNTEVIVGCNVGYEGFGNTSPLIRCTSDGKFTAKRPTCNVECGVLRQNAPLTREGLQVQRNEVPWQVAIYRKPDKTNYKFVCGGSIISPSVIVTAAHCFWDVAVQEKLSADVFQVAAGKYYRDYDTAKDPTAQISDIAEIAISPSFQYGKDKILEDIAVVKLKTPFVFNENISAVCLRFDARANSYVPNDWAGTIVGYGDDTEYKRIQRVPMKSLSFHSCQLRQQANLADDKFCLQNEDRATVCRGDSGGGFVIQNAVTKRHELLGVISYTRFNNAECVREGMAQQQCETFQWNCDDGQCISDSGRCDGVVDCQDGSDETAENCIQVYSTCHAFAFKCAYGACIANGYRCNGRKDCADNSDELVCDESKFDKLQGSCSSDIEFECTRLKECISKVNICNGAKDCKDGSDETLELCAGFDCPDGAFHCGYGACINRTATCNGVKDCIDGSDEAWELCGFPRPRNKLTPSLSDLRNENKCQLPENGPYLLAHLHPQNQTIRLGRWVENYETIHLECSNGYRIPTHASLNCQNGKWTRGFPSCVQYCDGQSLRGLSTFHVCVNNGIAARQCQRLQPKTAVIIRCNVGYEGLSDNAPIMRCNLDGKFTAKRPTCNVECGVQRTSTRFRRDLGFVIEQSEAPWQVAIYQKPDNVSYRLICSGTIISPSIIVTAAHCFWDVAVEQTISAEFFQVAAGKYYRDYDMAKDPTAQVADVAEIVISSSFQYSKNGFLEDIALVKLKTPFIFNENVSAVCFDFGTRASRYVPNNLVGSIVGYGRTGEVLELLPMKSLSYHNCQLKDKHANLAGDKFCLQNEGEAILCRGDRGGGYVIQNPVTKRYELLGVISLTPFLNHECVREEVVTATNVKYMSNEMREKLEQFKQDDKALF</sequence>
<dbReference type="FunFam" id="2.40.10.10:FF:000068">
    <property type="entry name" value="transmembrane protease serine 2"/>
    <property type="match status" value="2"/>
</dbReference>
<dbReference type="PROSITE" id="PS01209">
    <property type="entry name" value="LDLRA_1"/>
    <property type="match status" value="4"/>
</dbReference>
<dbReference type="PANTHER" id="PTHR24252">
    <property type="entry name" value="ACROSIN-RELATED"/>
    <property type="match status" value="1"/>
</dbReference>
<dbReference type="Pfam" id="PF00089">
    <property type="entry name" value="Trypsin"/>
    <property type="match status" value="3"/>
</dbReference>
<dbReference type="EnsemblMetazoa" id="GAUT031671-RA">
    <property type="protein sequence ID" value="GAUT031671-PA"/>
    <property type="gene ID" value="GAUT031671"/>
</dbReference>
<feature type="domain" description="Peptidase S1" evidence="8">
    <location>
        <begin position="185"/>
        <end position="435"/>
    </location>
</feature>
<dbReference type="Pfam" id="PF00084">
    <property type="entry name" value="Sushi"/>
    <property type="match status" value="5"/>
</dbReference>
<comment type="function">
    <text evidence="2">Protein with lectin and protease activity involved in the establishment of trypanosome infections in tsetse flies. Binds D-glucosamine and agglutinates bloodstream-form trypanosomes and rabbit red blood cells. Capable of inducing transformation of bloodstream-form trypanosomes into procyclic (midgut) forms in vitro.</text>
</comment>
<keyword evidence="1 5" id="KW-1015">Disulfide bond</keyword>
<dbReference type="VEuPathDB" id="VectorBase:GAUT031671"/>
<feature type="disulfide bond" evidence="5">
    <location>
        <begin position="1070"/>
        <end position="1082"/>
    </location>
</feature>
<dbReference type="SUPFAM" id="SSF50494">
    <property type="entry name" value="Trypsin-like serine proteases"/>
    <property type="match status" value="3"/>
</dbReference>
<dbReference type="SMART" id="SM00032">
    <property type="entry name" value="CCP"/>
    <property type="match status" value="6"/>
</dbReference>
<dbReference type="InterPro" id="IPR023415">
    <property type="entry name" value="LDLR_class-A_CS"/>
</dbReference>
<dbReference type="Gene3D" id="4.10.400.10">
    <property type="entry name" value="Low-density Lipoprotein Receptor"/>
    <property type="match status" value="8"/>
</dbReference>
<evidence type="ECO:0000256" key="1">
    <source>
        <dbReference type="ARBA" id="ARBA00023157"/>
    </source>
</evidence>
<dbReference type="PRINTS" id="PR00261">
    <property type="entry name" value="LDLRECEPTOR"/>
</dbReference>
<evidence type="ECO:0000259" key="9">
    <source>
        <dbReference type="PROSITE" id="PS50923"/>
    </source>
</evidence>
<evidence type="ECO:0000256" key="5">
    <source>
        <dbReference type="PROSITE-ProRule" id="PRU00124"/>
    </source>
</evidence>
<dbReference type="SMART" id="SM00020">
    <property type="entry name" value="Tryp_SPc"/>
    <property type="match status" value="3"/>
</dbReference>
<feature type="disulfide bond" evidence="5">
    <location>
        <begin position="505"/>
        <end position="523"/>
    </location>
</feature>
<protein>
    <recommendedName>
        <fullName evidence="3">Lectizyme</fullName>
    </recommendedName>
    <alternativeName>
        <fullName evidence="4">Proteolytic lectin</fullName>
    </alternativeName>
</protein>
<dbReference type="InterPro" id="IPR035976">
    <property type="entry name" value="Sushi/SCR/CCP_sf"/>
</dbReference>
<dbReference type="GO" id="GO:0004252">
    <property type="term" value="F:serine-type endopeptidase activity"/>
    <property type="evidence" value="ECO:0007669"/>
    <property type="project" value="InterPro"/>
</dbReference>
<dbReference type="PANTHER" id="PTHR24252:SF7">
    <property type="entry name" value="HYALIN"/>
    <property type="match status" value="1"/>
</dbReference>
<feature type="domain" description="Peptidase S1" evidence="8">
    <location>
        <begin position="791"/>
        <end position="1032"/>
    </location>
</feature>
<name>A0A1A9VB76_GLOAU</name>
<evidence type="ECO:0000256" key="7">
    <source>
        <dbReference type="SAM" id="Phobius"/>
    </source>
</evidence>
<dbReference type="CDD" id="cd00112">
    <property type="entry name" value="LDLa"/>
    <property type="match status" value="8"/>
</dbReference>
<feature type="disulfide bond" evidence="5">
    <location>
        <begin position="1089"/>
        <end position="1104"/>
    </location>
</feature>
<dbReference type="InterPro" id="IPR001254">
    <property type="entry name" value="Trypsin_dom"/>
</dbReference>
<dbReference type="InterPro" id="IPR018114">
    <property type="entry name" value="TRYPSIN_HIS"/>
</dbReference>
<feature type="domain" description="Sushi" evidence="9">
    <location>
        <begin position="1215"/>
        <end position="1281"/>
    </location>
</feature>
<feature type="disulfide bond" evidence="5">
    <location>
        <begin position="462"/>
        <end position="480"/>
    </location>
</feature>
<dbReference type="STRING" id="7395.A0A1A9VB76"/>
<dbReference type="SUPFAM" id="SSF57535">
    <property type="entry name" value="Complement control module/SCR domain"/>
    <property type="match status" value="3"/>
</dbReference>
<feature type="disulfide bond" evidence="5">
    <location>
        <begin position="1159"/>
        <end position="1171"/>
    </location>
</feature>
<feature type="disulfide bond" evidence="5">
    <location>
        <begin position="1166"/>
        <end position="1184"/>
    </location>
</feature>
<feature type="domain" description="Sushi" evidence="9">
    <location>
        <begin position="36"/>
        <end position="102"/>
    </location>
</feature>
<organism evidence="10 11">
    <name type="scientific">Glossina austeni</name>
    <name type="common">Savannah tsetse fly</name>
    <dbReference type="NCBI Taxonomy" id="7395"/>
    <lineage>
        <taxon>Eukaryota</taxon>
        <taxon>Metazoa</taxon>
        <taxon>Ecdysozoa</taxon>
        <taxon>Arthropoda</taxon>
        <taxon>Hexapoda</taxon>
        <taxon>Insecta</taxon>
        <taxon>Pterygota</taxon>
        <taxon>Neoptera</taxon>
        <taxon>Endopterygota</taxon>
        <taxon>Diptera</taxon>
        <taxon>Brachycera</taxon>
        <taxon>Muscomorpha</taxon>
        <taxon>Hippoboscoidea</taxon>
        <taxon>Glossinidae</taxon>
        <taxon>Glossina</taxon>
    </lineage>
</organism>
<feature type="disulfide bond" evidence="5">
    <location>
        <begin position="1034"/>
        <end position="1052"/>
    </location>
</feature>
<dbReference type="SUPFAM" id="SSF57424">
    <property type="entry name" value="LDL receptor-like module"/>
    <property type="match status" value="8"/>
</dbReference>
<feature type="disulfide bond" evidence="5">
    <location>
        <begin position="594"/>
        <end position="612"/>
    </location>
</feature>
<evidence type="ECO:0000256" key="2">
    <source>
        <dbReference type="ARBA" id="ARBA00057221"/>
    </source>
</evidence>
<dbReference type="InterPro" id="IPR036055">
    <property type="entry name" value="LDL_receptor-like_sf"/>
</dbReference>
<feature type="domain" description="Peptidase S1" evidence="8">
    <location>
        <begin position="1367"/>
        <end position="1608"/>
    </location>
</feature>
<keyword evidence="6" id="KW-0768">Sushi</keyword>
<reference evidence="10" key="1">
    <citation type="submission" date="2020-05" db="UniProtKB">
        <authorList>
            <consortium name="EnsemblMetazoa"/>
        </authorList>
    </citation>
    <scope>IDENTIFICATION</scope>
    <source>
        <strain evidence="10">TTRI</strain>
    </source>
</reference>
<feature type="disulfide bond" evidence="5">
    <location>
        <begin position="498"/>
        <end position="510"/>
    </location>
</feature>
<dbReference type="Gene3D" id="2.40.10.10">
    <property type="entry name" value="Trypsin-like serine proteases"/>
    <property type="match status" value="5"/>
</dbReference>
<feature type="domain" description="Sushi" evidence="9">
    <location>
        <begin position="643"/>
        <end position="709"/>
    </location>
</feature>
<dbReference type="InterPro" id="IPR043504">
    <property type="entry name" value="Peptidase_S1_PA_chymotrypsin"/>
</dbReference>
<proteinExistence type="predicted"/>
<evidence type="ECO:0000259" key="8">
    <source>
        <dbReference type="PROSITE" id="PS50240"/>
    </source>
</evidence>
<dbReference type="PROSITE" id="PS50068">
    <property type="entry name" value="LDLRA_2"/>
    <property type="match status" value="8"/>
</dbReference>
<dbReference type="PROSITE" id="PS50923">
    <property type="entry name" value="SUSHI"/>
    <property type="match status" value="3"/>
</dbReference>
<dbReference type="CDD" id="cd00033">
    <property type="entry name" value="CCP"/>
    <property type="match status" value="2"/>
</dbReference>
<dbReference type="PROSITE" id="PS50240">
    <property type="entry name" value="TRYPSIN_DOM"/>
    <property type="match status" value="3"/>
</dbReference>
<evidence type="ECO:0000256" key="4">
    <source>
        <dbReference type="ARBA" id="ARBA00077177"/>
    </source>
</evidence>
<feature type="disulfide bond" evidence="5">
    <location>
        <begin position="587"/>
        <end position="599"/>
    </location>
</feature>
<feature type="disulfide bond" evidence="5">
    <location>
        <begin position="1077"/>
        <end position="1095"/>
    </location>
</feature>
<dbReference type="SMART" id="SM00192">
    <property type="entry name" value="LDLa"/>
    <property type="match status" value="8"/>
</dbReference>
<keyword evidence="7" id="KW-0812">Transmembrane</keyword>
<dbReference type="Gene3D" id="2.10.70.10">
    <property type="entry name" value="Complement Module, domain 1"/>
    <property type="match status" value="3"/>
</dbReference>
<dbReference type="GO" id="GO:0006508">
    <property type="term" value="P:proteolysis"/>
    <property type="evidence" value="ECO:0007669"/>
    <property type="project" value="InterPro"/>
</dbReference>
<dbReference type="Pfam" id="PF00057">
    <property type="entry name" value="Ldl_recept_a"/>
    <property type="match status" value="8"/>
</dbReference>
<feature type="disulfide bond" evidence="5">
    <location>
        <begin position="517"/>
        <end position="532"/>
    </location>
</feature>
<dbReference type="CDD" id="cd00190">
    <property type="entry name" value="Tryp_SPc"/>
    <property type="match status" value="2"/>
</dbReference>
<dbReference type="InterPro" id="IPR009003">
    <property type="entry name" value="Peptidase_S1_PA"/>
</dbReference>
<keyword evidence="7" id="KW-1133">Transmembrane helix</keyword>
<accession>A0A1A9VB76</accession>
<dbReference type="InterPro" id="IPR000436">
    <property type="entry name" value="Sushi_SCR_CCP_dom"/>
</dbReference>
<comment type="caution">
    <text evidence="6">Lacks conserved residue(s) required for the propagation of feature annotation.</text>
</comment>
<evidence type="ECO:0000313" key="11">
    <source>
        <dbReference type="Proteomes" id="UP000078200"/>
    </source>
</evidence>
<dbReference type="InterPro" id="IPR002172">
    <property type="entry name" value="LDrepeatLR_classA_rpt"/>
</dbReference>
<evidence type="ECO:0000313" key="10">
    <source>
        <dbReference type="EnsemblMetazoa" id="GAUT031671-PA"/>
    </source>
</evidence>
<dbReference type="Proteomes" id="UP000078200">
    <property type="component" value="Unassembled WGS sequence"/>
</dbReference>